<proteinExistence type="predicted"/>
<dbReference type="AlphaFoldDB" id="A0A072NS13"/>
<gene>
    <name evidence="2" type="ORF">M670_04799</name>
</gene>
<dbReference type="PATRIC" id="fig|1348973.3.peg.4669"/>
<feature type="domain" description="N-acetyltransferase" evidence="1">
    <location>
        <begin position="23"/>
        <end position="166"/>
    </location>
</feature>
<dbReference type="Proteomes" id="UP000027936">
    <property type="component" value="Unassembled WGS sequence"/>
</dbReference>
<name>A0A072NS13_SCHAZ</name>
<dbReference type="RefSeq" id="WP_035198953.1">
    <property type="nucleotide sequence ID" value="NZ_JJRY01000038.1"/>
</dbReference>
<keyword evidence="2" id="KW-0687">Ribonucleoprotein</keyword>
<accession>A0A072NS13</accession>
<dbReference type="SUPFAM" id="SSF55729">
    <property type="entry name" value="Acyl-CoA N-acyltransferases (Nat)"/>
    <property type="match status" value="1"/>
</dbReference>
<dbReference type="OrthoDB" id="452315at2"/>
<dbReference type="PANTHER" id="PTHR43792:SF13">
    <property type="entry name" value="ACETYLTRANSFERASE"/>
    <property type="match status" value="1"/>
</dbReference>
<dbReference type="PROSITE" id="PS51186">
    <property type="entry name" value="GNAT"/>
    <property type="match status" value="1"/>
</dbReference>
<keyword evidence="2" id="KW-0689">Ribosomal protein</keyword>
<dbReference type="InterPro" id="IPR051531">
    <property type="entry name" value="N-acetyltransferase"/>
</dbReference>
<organism evidence="2 3">
    <name type="scientific">Schinkia azotoformans MEV2011</name>
    <dbReference type="NCBI Taxonomy" id="1348973"/>
    <lineage>
        <taxon>Bacteria</taxon>
        <taxon>Bacillati</taxon>
        <taxon>Bacillota</taxon>
        <taxon>Bacilli</taxon>
        <taxon>Bacillales</taxon>
        <taxon>Bacillaceae</taxon>
        <taxon>Calidifontibacillus/Schinkia group</taxon>
        <taxon>Schinkia</taxon>
    </lineage>
</organism>
<evidence type="ECO:0000313" key="3">
    <source>
        <dbReference type="Proteomes" id="UP000027936"/>
    </source>
</evidence>
<evidence type="ECO:0000259" key="1">
    <source>
        <dbReference type="PROSITE" id="PS51186"/>
    </source>
</evidence>
<dbReference type="PANTHER" id="PTHR43792">
    <property type="entry name" value="GNAT FAMILY, PUTATIVE (AFU_ORTHOLOGUE AFUA_3G00765)-RELATED-RELATED"/>
    <property type="match status" value="1"/>
</dbReference>
<keyword evidence="2" id="KW-0808">Transferase</keyword>
<dbReference type="InterPro" id="IPR016181">
    <property type="entry name" value="Acyl_CoA_acyltransferase"/>
</dbReference>
<dbReference type="Pfam" id="PF13302">
    <property type="entry name" value="Acetyltransf_3"/>
    <property type="match status" value="1"/>
</dbReference>
<protein>
    <submittedName>
        <fullName evidence="2">Acetyltransferase, ribosomal protein N-acetylase</fullName>
    </submittedName>
</protein>
<dbReference type="EMBL" id="JJRY01000038">
    <property type="protein sequence ID" value="KEF36000.1"/>
    <property type="molecule type" value="Genomic_DNA"/>
</dbReference>
<dbReference type="InterPro" id="IPR000182">
    <property type="entry name" value="GNAT_dom"/>
</dbReference>
<reference evidence="2 3" key="1">
    <citation type="submission" date="2014-04" db="EMBL/GenBank/DDBJ databases">
        <title>Draft genome sequence of Bacillus azotoformans MEV2011, a (co-) denitrifying strain unable to grow in the presence of oxygen.</title>
        <authorList>
            <person name="Nielsen M."/>
            <person name="Schreiber L."/>
            <person name="Finster K."/>
            <person name="Schramm A."/>
        </authorList>
    </citation>
    <scope>NUCLEOTIDE SEQUENCE [LARGE SCALE GENOMIC DNA]</scope>
    <source>
        <strain evidence="2 3">MEV2011</strain>
    </source>
</reference>
<dbReference type="GO" id="GO:0016747">
    <property type="term" value="F:acyltransferase activity, transferring groups other than amino-acyl groups"/>
    <property type="evidence" value="ECO:0007669"/>
    <property type="project" value="InterPro"/>
</dbReference>
<comment type="caution">
    <text evidence="2">The sequence shown here is derived from an EMBL/GenBank/DDBJ whole genome shotgun (WGS) entry which is preliminary data.</text>
</comment>
<evidence type="ECO:0000313" key="2">
    <source>
        <dbReference type="EMBL" id="KEF36000.1"/>
    </source>
</evidence>
<dbReference type="GO" id="GO:0005840">
    <property type="term" value="C:ribosome"/>
    <property type="evidence" value="ECO:0007669"/>
    <property type="project" value="UniProtKB-KW"/>
</dbReference>
<dbReference type="Gene3D" id="3.40.630.30">
    <property type="match status" value="1"/>
</dbReference>
<sequence>MAQIFTDRLLLMKCPLDLAKSIILNRKELEERSPIFIPSDWPSIQLKSILPYYIEMLEKAPRTDNLQIWLIIDAYERKLIGSIRLKCFPNDAKTIDLGYEIIASYRNQGFGYEAVQAVADWLFKSGNAMKITAECEQTNMASIRILEKLGMRRIAKEAPFLKWELR</sequence>